<dbReference type="AlphaFoldDB" id="A0A545VI05"/>
<gene>
    <name evidence="1" type="ORF">IF1G_01207</name>
</gene>
<reference evidence="1 2" key="1">
    <citation type="journal article" date="2019" name="Appl. Microbiol. Biotechnol.">
        <title>Genome sequence of Isaria javanica and comparative genome analysis insights into family S53 peptidase evolution in fungal entomopathogens.</title>
        <authorList>
            <person name="Lin R."/>
            <person name="Zhang X."/>
            <person name="Xin B."/>
            <person name="Zou M."/>
            <person name="Gao Y."/>
            <person name="Qin F."/>
            <person name="Hu Q."/>
            <person name="Xie B."/>
            <person name="Cheng X."/>
        </authorList>
    </citation>
    <scope>NUCLEOTIDE SEQUENCE [LARGE SCALE GENOMIC DNA]</scope>
    <source>
        <strain evidence="1 2">IJ1G</strain>
    </source>
</reference>
<name>A0A545VI05_9HYPO</name>
<proteinExistence type="predicted"/>
<dbReference type="Proteomes" id="UP000315783">
    <property type="component" value="Unassembled WGS sequence"/>
</dbReference>
<organism evidence="1 2">
    <name type="scientific">Cordyceps javanica</name>
    <dbReference type="NCBI Taxonomy" id="43265"/>
    <lineage>
        <taxon>Eukaryota</taxon>
        <taxon>Fungi</taxon>
        <taxon>Dikarya</taxon>
        <taxon>Ascomycota</taxon>
        <taxon>Pezizomycotina</taxon>
        <taxon>Sordariomycetes</taxon>
        <taxon>Hypocreomycetidae</taxon>
        <taxon>Hypocreales</taxon>
        <taxon>Cordycipitaceae</taxon>
        <taxon>Cordyceps</taxon>
    </lineage>
</organism>
<protein>
    <submittedName>
        <fullName evidence="1">Uncharacterized protein</fullName>
    </submittedName>
</protein>
<evidence type="ECO:0000313" key="2">
    <source>
        <dbReference type="Proteomes" id="UP000315783"/>
    </source>
</evidence>
<comment type="caution">
    <text evidence="1">The sequence shown here is derived from an EMBL/GenBank/DDBJ whole genome shotgun (WGS) entry which is preliminary data.</text>
</comment>
<evidence type="ECO:0000313" key="1">
    <source>
        <dbReference type="EMBL" id="TQW01276.1"/>
    </source>
</evidence>
<dbReference type="EMBL" id="SPUK01000001">
    <property type="protein sequence ID" value="TQW01276.1"/>
    <property type="molecule type" value="Genomic_DNA"/>
</dbReference>
<sequence>MVAFLHRAGRRPSMMMSSNETLTRRHDPPAHCFQTASVSRCLYGELITSIIGPVSREISSPRPMTERHIRDNAHDGIPRRKWPFLVGANAAIDRPSQEFAWLASYLPVREEMA</sequence>
<keyword evidence="2" id="KW-1185">Reference proteome</keyword>
<accession>A0A545VI05</accession>